<dbReference type="GO" id="GO:0003700">
    <property type="term" value="F:DNA-binding transcription factor activity"/>
    <property type="evidence" value="ECO:0007669"/>
    <property type="project" value="InterPro"/>
</dbReference>
<dbReference type="Pfam" id="PF13411">
    <property type="entry name" value="MerR_1"/>
    <property type="match status" value="1"/>
</dbReference>
<evidence type="ECO:0000256" key="2">
    <source>
        <dbReference type="SAM" id="Coils"/>
    </source>
</evidence>
<keyword evidence="5" id="KW-1185">Reference proteome</keyword>
<evidence type="ECO:0000256" key="1">
    <source>
        <dbReference type="ARBA" id="ARBA00023125"/>
    </source>
</evidence>
<accession>A0A0R2MRE9</accession>
<gene>
    <name evidence="4" type="ORF">IV56_GL001908</name>
</gene>
<dbReference type="AlphaFoldDB" id="A0A0R2MRE9"/>
<dbReference type="Proteomes" id="UP000050969">
    <property type="component" value="Unassembled WGS sequence"/>
</dbReference>
<dbReference type="EMBL" id="JQCE01000049">
    <property type="protein sequence ID" value="KRO16167.1"/>
    <property type="molecule type" value="Genomic_DNA"/>
</dbReference>
<feature type="coiled-coil region" evidence="2">
    <location>
        <begin position="83"/>
        <end position="110"/>
    </location>
</feature>
<dbReference type="PATRIC" id="fig|1293598.4.peg.1988"/>
<proteinExistence type="predicted"/>
<evidence type="ECO:0000313" key="4">
    <source>
        <dbReference type="EMBL" id="KRO16167.1"/>
    </source>
</evidence>
<feature type="domain" description="HTH merR-type" evidence="3">
    <location>
        <begin position="2"/>
        <end position="71"/>
    </location>
</feature>
<dbReference type="PROSITE" id="PS50937">
    <property type="entry name" value="HTH_MERR_2"/>
    <property type="match status" value="1"/>
</dbReference>
<dbReference type="PANTHER" id="PTHR30204:SF82">
    <property type="entry name" value="TRANSCRIPTIONAL REGULATOR, MERR FAMILY"/>
    <property type="match status" value="1"/>
</dbReference>
<dbReference type="STRING" id="1293598.IV56_GL001908"/>
<dbReference type="InterPro" id="IPR009061">
    <property type="entry name" value="DNA-bd_dom_put_sf"/>
</dbReference>
<dbReference type="OrthoDB" id="9811174at2"/>
<dbReference type="Gene3D" id="1.10.1660.10">
    <property type="match status" value="1"/>
</dbReference>
<evidence type="ECO:0000259" key="3">
    <source>
        <dbReference type="PROSITE" id="PS50937"/>
    </source>
</evidence>
<organism evidence="4 5">
    <name type="scientific">Lacticaseibacillus saniviri JCM 17471 = DSM 24301</name>
    <dbReference type="NCBI Taxonomy" id="1293598"/>
    <lineage>
        <taxon>Bacteria</taxon>
        <taxon>Bacillati</taxon>
        <taxon>Bacillota</taxon>
        <taxon>Bacilli</taxon>
        <taxon>Lactobacillales</taxon>
        <taxon>Lactobacillaceae</taxon>
        <taxon>Lacticaseibacillus</taxon>
    </lineage>
</organism>
<dbReference type="PRINTS" id="PR00040">
    <property type="entry name" value="HTHMERR"/>
</dbReference>
<keyword evidence="1" id="KW-0238">DNA-binding</keyword>
<comment type="caution">
    <text evidence="4">The sequence shown here is derived from an EMBL/GenBank/DDBJ whole genome shotgun (WGS) entry which is preliminary data.</text>
</comment>
<dbReference type="PANTHER" id="PTHR30204">
    <property type="entry name" value="REDOX-CYCLING DRUG-SENSING TRANSCRIPTIONAL ACTIVATOR SOXR"/>
    <property type="match status" value="1"/>
</dbReference>
<evidence type="ECO:0000313" key="5">
    <source>
        <dbReference type="Proteomes" id="UP000050969"/>
    </source>
</evidence>
<reference evidence="4 5" key="1">
    <citation type="journal article" date="2015" name="Genome Announc.">
        <title>Expanding the biotechnology potential of lactobacilli through comparative genomics of 213 strains and associated genera.</title>
        <authorList>
            <person name="Sun Z."/>
            <person name="Harris H.M."/>
            <person name="McCann A."/>
            <person name="Guo C."/>
            <person name="Argimon S."/>
            <person name="Zhang W."/>
            <person name="Yang X."/>
            <person name="Jeffery I.B."/>
            <person name="Cooney J.C."/>
            <person name="Kagawa T.F."/>
            <person name="Liu W."/>
            <person name="Song Y."/>
            <person name="Salvetti E."/>
            <person name="Wrobel A."/>
            <person name="Rasinkangas P."/>
            <person name="Parkhill J."/>
            <person name="Rea M.C."/>
            <person name="O'Sullivan O."/>
            <person name="Ritari J."/>
            <person name="Douillard F.P."/>
            <person name="Paul Ross R."/>
            <person name="Yang R."/>
            <person name="Briner A.E."/>
            <person name="Felis G.E."/>
            <person name="de Vos W.M."/>
            <person name="Barrangou R."/>
            <person name="Klaenhammer T.R."/>
            <person name="Caufield P.W."/>
            <person name="Cui Y."/>
            <person name="Zhang H."/>
            <person name="O'Toole P.W."/>
        </authorList>
    </citation>
    <scope>NUCLEOTIDE SEQUENCE [LARGE SCALE GENOMIC DNA]</scope>
    <source>
        <strain evidence="4 5">DSM 24301</strain>
    </source>
</reference>
<dbReference type="SUPFAM" id="SSF46955">
    <property type="entry name" value="Putative DNA-binding domain"/>
    <property type="match status" value="1"/>
</dbReference>
<dbReference type="SMART" id="SM00422">
    <property type="entry name" value="HTH_MERR"/>
    <property type="match status" value="1"/>
</dbReference>
<protein>
    <submittedName>
        <fullName evidence="4">Transcriptional regulator</fullName>
    </submittedName>
</protein>
<dbReference type="InterPro" id="IPR000551">
    <property type="entry name" value="MerR-type_HTH_dom"/>
</dbReference>
<dbReference type="InterPro" id="IPR047057">
    <property type="entry name" value="MerR_fam"/>
</dbReference>
<dbReference type="RefSeq" id="WP_054778125.1">
    <property type="nucleotide sequence ID" value="NZ_BBBX01000035.1"/>
</dbReference>
<dbReference type="CDD" id="cd01109">
    <property type="entry name" value="HTH_YyaN"/>
    <property type="match status" value="1"/>
</dbReference>
<sequence length="146" mass="16504">MTYTIKEVAAKTGLSAYTLRFYDKKGLLPFVARDESGYRAFTDGDLNLLHTICCLKDTGMKIDDIRTYIEAVMAGPKTVDTRQALLTAHRQAVEDEIAKLQQNLEEVDYKLAMYSAPDATERVATEYNMAQMEKIALKLPNPYVKQ</sequence>
<name>A0A0R2MRE9_9LACO</name>
<dbReference type="GO" id="GO:0003677">
    <property type="term" value="F:DNA binding"/>
    <property type="evidence" value="ECO:0007669"/>
    <property type="project" value="UniProtKB-KW"/>
</dbReference>
<keyword evidence="2" id="KW-0175">Coiled coil</keyword>